<gene>
    <name evidence="2" type="ORF">BDN71DRAFT_1505339</name>
</gene>
<comment type="caution">
    <text evidence="2">The sequence shown here is derived from an EMBL/GenBank/DDBJ whole genome shotgun (WGS) entry which is preliminary data.</text>
</comment>
<dbReference type="EMBL" id="MU154548">
    <property type="protein sequence ID" value="KAF9496880.1"/>
    <property type="molecule type" value="Genomic_DNA"/>
</dbReference>
<keyword evidence="3" id="KW-1185">Reference proteome</keyword>
<name>A0A9P5ZZC4_PLEER</name>
<protein>
    <submittedName>
        <fullName evidence="2">Uncharacterized protein</fullName>
    </submittedName>
</protein>
<dbReference type="AlphaFoldDB" id="A0A9P5ZZC4"/>
<feature type="compositionally biased region" description="Polar residues" evidence="1">
    <location>
        <begin position="125"/>
        <end position="136"/>
    </location>
</feature>
<proteinExistence type="predicted"/>
<feature type="region of interest" description="Disordered" evidence="1">
    <location>
        <begin position="125"/>
        <end position="151"/>
    </location>
</feature>
<dbReference type="Proteomes" id="UP000807025">
    <property type="component" value="Unassembled WGS sequence"/>
</dbReference>
<evidence type="ECO:0000256" key="1">
    <source>
        <dbReference type="SAM" id="MobiDB-lite"/>
    </source>
</evidence>
<feature type="region of interest" description="Disordered" evidence="1">
    <location>
        <begin position="1"/>
        <end position="37"/>
    </location>
</feature>
<feature type="region of interest" description="Disordered" evidence="1">
    <location>
        <begin position="163"/>
        <end position="197"/>
    </location>
</feature>
<evidence type="ECO:0000313" key="3">
    <source>
        <dbReference type="Proteomes" id="UP000807025"/>
    </source>
</evidence>
<sequence>MPSPHSSPGLPSPISSEESVSSSLWDDASLLPPSSSPDLDAECQWEMRLKHENIHVVKHVASDNCSYPLEVSNNASESNVLPQDDPGLKQHVILHRNFSLYALKHGQDDCQDGPFRHETALLPSETANAPLTGNELSSDDPESVDSDLSTPIFAPGSPYYSPLNSPTLGQLRKHSSESSDSAKNGKRDRPNDVTNCRDIPKKLKVSSSCDISFAHRPASFRRSLSLGSSCLQNGFTARDSQVLQAPAKDVPEIESKVPIIAPPLDHFARLPLSREGEAKLRISRFLDSEHRIRDQDGLLPCYIDILQTRSDWAQRLGIGSDARLRALDWIFHASTDAYITRPFSRNLRDQLIYSPETRFHAGYLFLRYFFLVEVEAEPANIPESQVELELVIFDAAVASLALSVKLHRDTLWPLHPIMSTEYERLAPHEMSFDDLEAAQRDLLSAFSFHLGGSPQLLLDQLWVALPSLHQVLDFTGGWTYARKLTWECLYEALLQPDVLRYRLSLLTVAALIEALISTLELRYEFVEGWKGETCRSGKNKKQMHATHMQKIICARREKVVRMLEGVVLDVQAVTNITDDSLRLTREWLARMDSH</sequence>
<accession>A0A9P5ZZC4</accession>
<reference evidence="2" key="1">
    <citation type="submission" date="2020-11" db="EMBL/GenBank/DDBJ databases">
        <authorList>
            <consortium name="DOE Joint Genome Institute"/>
            <person name="Ahrendt S."/>
            <person name="Riley R."/>
            <person name="Andreopoulos W."/>
            <person name="Labutti K."/>
            <person name="Pangilinan J."/>
            <person name="Ruiz-Duenas F.J."/>
            <person name="Barrasa J.M."/>
            <person name="Sanchez-Garcia M."/>
            <person name="Camarero S."/>
            <person name="Miyauchi S."/>
            <person name="Serrano A."/>
            <person name="Linde D."/>
            <person name="Babiker R."/>
            <person name="Drula E."/>
            <person name="Ayuso-Fernandez I."/>
            <person name="Pacheco R."/>
            <person name="Padilla G."/>
            <person name="Ferreira P."/>
            <person name="Barriuso J."/>
            <person name="Kellner H."/>
            <person name="Castanera R."/>
            <person name="Alfaro M."/>
            <person name="Ramirez L."/>
            <person name="Pisabarro A.G."/>
            <person name="Kuo A."/>
            <person name="Tritt A."/>
            <person name="Lipzen A."/>
            <person name="He G."/>
            <person name="Yan M."/>
            <person name="Ng V."/>
            <person name="Cullen D."/>
            <person name="Martin F."/>
            <person name="Rosso M.-N."/>
            <person name="Henrissat B."/>
            <person name="Hibbett D."/>
            <person name="Martinez A.T."/>
            <person name="Grigoriev I.V."/>
        </authorList>
    </citation>
    <scope>NUCLEOTIDE SEQUENCE</scope>
    <source>
        <strain evidence="2">ATCC 90797</strain>
    </source>
</reference>
<dbReference type="OrthoDB" id="3250555at2759"/>
<evidence type="ECO:0000313" key="2">
    <source>
        <dbReference type="EMBL" id="KAF9496880.1"/>
    </source>
</evidence>
<organism evidence="2 3">
    <name type="scientific">Pleurotus eryngii</name>
    <name type="common">Boletus of the steppes</name>
    <dbReference type="NCBI Taxonomy" id="5323"/>
    <lineage>
        <taxon>Eukaryota</taxon>
        <taxon>Fungi</taxon>
        <taxon>Dikarya</taxon>
        <taxon>Basidiomycota</taxon>
        <taxon>Agaricomycotina</taxon>
        <taxon>Agaricomycetes</taxon>
        <taxon>Agaricomycetidae</taxon>
        <taxon>Agaricales</taxon>
        <taxon>Pleurotineae</taxon>
        <taxon>Pleurotaceae</taxon>
        <taxon>Pleurotus</taxon>
    </lineage>
</organism>